<feature type="domain" description="Histidine kinase/HSP90-like ATPase" evidence="3">
    <location>
        <begin position="21"/>
        <end position="136"/>
    </location>
</feature>
<proteinExistence type="predicted"/>
<keyword evidence="1" id="KW-0418">Kinase</keyword>
<dbReference type="RefSeq" id="WP_326707235.1">
    <property type="nucleotide sequence ID" value="NZ_CP108861.1"/>
</dbReference>
<protein>
    <submittedName>
        <fullName evidence="4">ATP-binding protein</fullName>
    </submittedName>
</protein>
<dbReference type="GO" id="GO:0005524">
    <property type="term" value="F:ATP binding"/>
    <property type="evidence" value="ECO:0007669"/>
    <property type="project" value="UniProtKB-KW"/>
</dbReference>
<accession>A0ABZ1EPZ7</accession>
<dbReference type="InterPro" id="IPR036890">
    <property type="entry name" value="HATPase_C_sf"/>
</dbReference>
<evidence type="ECO:0000256" key="1">
    <source>
        <dbReference type="ARBA" id="ARBA00022527"/>
    </source>
</evidence>
<evidence type="ECO:0000313" key="4">
    <source>
        <dbReference type="EMBL" id="WSB06124.1"/>
    </source>
</evidence>
<dbReference type="PANTHER" id="PTHR35526">
    <property type="entry name" value="ANTI-SIGMA-F FACTOR RSBW-RELATED"/>
    <property type="match status" value="1"/>
</dbReference>
<dbReference type="EMBL" id="CP109083">
    <property type="protein sequence ID" value="WSB06124.1"/>
    <property type="molecule type" value="Genomic_DNA"/>
</dbReference>
<feature type="region of interest" description="Disordered" evidence="2">
    <location>
        <begin position="86"/>
        <end position="107"/>
    </location>
</feature>
<sequence>MDHSPSVTDSPGATSDVSSSAEMTTCAGARAVITALLRPLKHTSGHAETDAHLAVSELISNALLHGGGLTGFKADLDPGATRLRLQVEDTSPEPPRSRPVPDPMTPGGRGWAIVKRIATTCSVAILPGAGKRITVTIAI</sequence>
<feature type="compositionally biased region" description="Pro residues" evidence="2">
    <location>
        <begin position="92"/>
        <end position="104"/>
    </location>
</feature>
<dbReference type="SUPFAM" id="SSF55874">
    <property type="entry name" value="ATPase domain of HSP90 chaperone/DNA topoisomerase II/histidine kinase"/>
    <property type="match status" value="1"/>
</dbReference>
<reference evidence="4 5" key="1">
    <citation type="submission" date="2022-10" db="EMBL/GenBank/DDBJ databases">
        <title>The complete genomes of actinobacterial strains from the NBC collection.</title>
        <authorList>
            <person name="Joergensen T.S."/>
            <person name="Alvarez Arevalo M."/>
            <person name="Sterndorff E.B."/>
            <person name="Faurdal D."/>
            <person name="Vuksanovic O."/>
            <person name="Mourched A.-S."/>
            <person name="Charusanti P."/>
            <person name="Shaw S."/>
            <person name="Blin K."/>
            <person name="Weber T."/>
        </authorList>
    </citation>
    <scope>NUCLEOTIDE SEQUENCE [LARGE SCALE GENOMIC DNA]</scope>
    <source>
        <strain evidence="4 5">NBC 01792</strain>
    </source>
</reference>
<gene>
    <name evidence="4" type="ORF">OG849_02165</name>
</gene>
<keyword evidence="1" id="KW-0723">Serine/threonine-protein kinase</keyword>
<dbReference type="Gene3D" id="3.30.565.10">
    <property type="entry name" value="Histidine kinase-like ATPase, C-terminal domain"/>
    <property type="match status" value="1"/>
</dbReference>
<dbReference type="Proteomes" id="UP001356428">
    <property type="component" value="Chromosome"/>
</dbReference>
<evidence type="ECO:0000259" key="3">
    <source>
        <dbReference type="Pfam" id="PF13581"/>
    </source>
</evidence>
<dbReference type="Pfam" id="PF13581">
    <property type="entry name" value="HATPase_c_2"/>
    <property type="match status" value="1"/>
</dbReference>
<dbReference type="PANTHER" id="PTHR35526:SF3">
    <property type="entry name" value="ANTI-SIGMA-F FACTOR RSBW"/>
    <property type="match status" value="1"/>
</dbReference>
<keyword evidence="4" id="KW-0067">ATP-binding</keyword>
<dbReference type="InterPro" id="IPR003594">
    <property type="entry name" value="HATPase_dom"/>
</dbReference>
<organism evidence="4 5">
    <name type="scientific">Streptomyces cyaneofuscatus</name>
    <dbReference type="NCBI Taxonomy" id="66883"/>
    <lineage>
        <taxon>Bacteria</taxon>
        <taxon>Bacillati</taxon>
        <taxon>Actinomycetota</taxon>
        <taxon>Actinomycetes</taxon>
        <taxon>Kitasatosporales</taxon>
        <taxon>Streptomycetaceae</taxon>
        <taxon>Streptomyces</taxon>
    </lineage>
</organism>
<name>A0ABZ1EPZ7_9ACTN</name>
<keyword evidence="5" id="KW-1185">Reference proteome</keyword>
<dbReference type="InterPro" id="IPR050267">
    <property type="entry name" value="Anti-sigma-factor_SerPK"/>
</dbReference>
<evidence type="ECO:0000313" key="5">
    <source>
        <dbReference type="Proteomes" id="UP001356428"/>
    </source>
</evidence>
<keyword evidence="1" id="KW-0808">Transferase</keyword>
<keyword evidence="4" id="KW-0547">Nucleotide-binding</keyword>
<evidence type="ECO:0000256" key="2">
    <source>
        <dbReference type="SAM" id="MobiDB-lite"/>
    </source>
</evidence>
<dbReference type="CDD" id="cd16936">
    <property type="entry name" value="HATPase_RsbW-like"/>
    <property type="match status" value="1"/>
</dbReference>
<feature type="region of interest" description="Disordered" evidence="2">
    <location>
        <begin position="1"/>
        <end position="21"/>
    </location>
</feature>